<name>A0AAD9R4L7_ACRCE</name>
<keyword evidence="5" id="KW-1185">Reference proteome</keyword>
<dbReference type="EMBL" id="JARQWQ010000003">
    <property type="protein sequence ID" value="KAK2572725.1"/>
    <property type="molecule type" value="Genomic_DNA"/>
</dbReference>
<dbReference type="Proteomes" id="UP001249851">
    <property type="component" value="Unassembled WGS sequence"/>
</dbReference>
<keyword evidence="2" id="KW-0472">Membrane</keyword>
<feature type="compositionally biased region" description="Low complexity" evidence="1">
    <location>
        <begin position="44"/>
        <end position="65"/>
    </location>
</feature>
<evidence type="ECO:0000313" key="4">
    <source>
        <dbReference type="EMBL" id="KAK2572725.1"/>
    </source>
</evidence>
<accession>A0AAD9R4L7</accession>
<protein>
    <submittedName>
        <fullName evidence="4">Uncharacterized protein</fullName>
    </submittedName>
</protein>
<organism evidence="4 5">
    <name type="scientific">Acropora cervicornis</name>
    <name type="common">Staghorn coral</name>
    <dbReference type="NCBI Taxonomy" id="6130"/>
    <lineage>
        <taxon>Eukaryota</taxon>
        <taxon>Metazoa</taxon>
        <taxon>Cnidaria</taxon>
        <taxon>Anthozoa</taxon>
        <taxon>Hexacorallia</taxon>
        <taxon>Scleractinia</taxon>
        <taxon>Astrocoeniina</taxon>
        <taxon>Acroporidae</taxon>
        <taxon>Acropora</taxon>
    </lineage>
</organism>
<feature type="signal peptide" evidence="3">
    <location>
        <begin position="1"/>
        <end position="19"/>
    </location>
</feature>
<gene>
    <name evidence="4" type="ORF">P5673_001705</name>
</gene>
<sequence length="254" mass="27541">MRVSTVVLFISIASLLIAALSVDARGRGGGRSSGGRSRSRSRSRSSSGGSSSKPKITKYTPITPTSVRSPVIRSQTRLGSRTSSFSNVVAGYLVARYFLGNAPVYRSGYPMYRCYVKVPTERALRITYEEERLLNATGHSCLSSSTTNGRLIEGIDQNRTSLTTTITYKKSGKTNTVHADEVSLGDIDEQDFEIKTVAQYNVAIVEGTSCSRVEKTVNGTMITLYETNPNKASVLYANTALLVLFTIGVALRVL</sequence>
<keyword evidence="2" id="KW-0812">Transmembrane</keyword>
<proteinExistence type="predicted"/>
<keyword evidence="2" id="KW-1133">Transmembrane helix</keyword>
<evidence type="ECO:0000256" key="1">
    <source>
        <dbReference type="SAM" id="MobiDB-lite"/>
    </source>
</evidence>
<reference evidence="4" key="2">
    <citation type="journal article" date="2023" name="Science">
        <title>Genomic signatures of disease resistance in endangered staghorn corals.</title>
        <authorList>
            <person name="Vollmer S.V."/>
            <person name="Selwyn J.D."/>
            <person name="Despard B.A."/>
            <person name="Roesel C.L."/>
        </authorList>
    </citation>
    <scope>NUCLEOTIDE SEQUENCE</scope>
    <source>
        <strain evidence="4">K2</strain>
    </source>
</reference>
<feature type="transmembrane region" description="Helical" evidence="2">
    <location>
        <begin position="234"/>
        <end position="253"/>
    </location>
</feature>
<comment type="caution">
    <text evidence="4">The sequence shown here is derived from an EMBL/GenBank/DDBJ whole genome shotgun (WGS) entry which is preliminary data.</text>
</comment>
<feature type="compositionally biased region" description="Polar residues" evidence="1">
    <location>
        <begin position="66"/>
        <end position="76"/>
    </location>
</feature>
<feature type="chain" id="PRO_5042055062" evidence="3">
    <location>
        <begin position="20"/>
        <end position="254"/>
    </location>
</feature>
<dbReference type="AlphaFoldDB" id="A0AAD9R4L7"/>
<keyword evidence="3" id="KW-0732">Signal</keyword>
<evidence type="ECO:0000256" key="3">
    <source>
        <dbReference type="SAM" id="SignalP"/>
    </source>
</evidence>
<evidence type="ECO:0000256" key="2">
    <source>
        <dbReference type="SAM" id="Phobius"/>
    </source>
</evidence>
<reference evidence="4" key="1">
    <citation type="journal article" date="2023" name="G3 (Bethesda)">
        <title>Whole genome assembly and annotation of the endangered Caribbean coral Acropora cervicornis.</title>
        <authorList>
            <person name="Selwyn J.D."/>
            <person name="Vollmer S.V."/>
        </authorList>
    </citation>
    <scope>NUCLEOTIDE SEQUENCE</scope>
    <source>
        <strain evidence="4">K2</strain>
    </source>
</reference>
<feature type="region of interest" description="Disordered" evidence="1">
    <location>
        <begin position="25"/>
        <end position="76"/>
    </location>
</feature>
<evidence type="ECO:0000313" key="5">
    <source>
        <dbReference type="Proteomes" id="UP001249851"/>
    </source>
</evidence>